<keyword evidence="5 11" id="KW-0545">Nucleotide biosynthesis</keyword>
<evidence type="ECO:0000256" key="10">
    <source>
        <dbReference type="ARBA" id="ARBA00049535"/>
    </source>
</evidence>
<dbReference type="FunFam" id="3.40.50.2020:FF:000007">
    <property type="entry name" value="Ribose-phosphate pyrophosphokinase"/>
    <property type="match status" value="1"/>
</dbReference>
<dbReference type="AlphaFoldDB" id="A0A8S1J7P7"/>
<dbReference type="InterPro" id="IPR029057">
    <property type="entry name" value="PRTase-like"/>
</dbReference>
<name>A0A8S1J7P7_9CHLO</name>
<proteinExistence type="inferred from homology"/>
<evidence type="ECO:0000259" key="14">
    <source>
        <dbReference type="Pfam" id="PF13793"/>
    </source>
</evidence>
<dbReference type="GO" id="GO:0006164">
    <property type="term" value="P:purine nucleotide biosynthetic process"/>
    <property type="evidence" value="ECO:0007669"/>
    <property type="project" value="TreeGrafter"/>
</dbReference>
<comment type="similarity">
    <text evidence="1 11">Belongs to the ribose-phosphate pyrophosphokinase family.</text>
</comment>
<dbReference type="Proteomes" id="UP000708148">
    <property type="component" value="Unassembled WGS sequence"/>
</dbReference>
<dbReference type="InterPro" id="IPR005946">
    <property type="entry name" value="Rib-P_diPkinase"/>
</dbReference>
<feature type="domain" description="Phosphoribosyltransferase" evidence="13">
    <location>
        <begin position="240"/>
        <end position="324"/>
    </location>
</feature>
<keyword evidence="6" id="KW-0547">Nucleotide-binding</keyword>
<dbReference type="GO" id="GO:0005737">
    <property type="term" value="C:cytoplasm"/>
    <property type="evidence" value="ECO:0007669"/>
    <property type="project" value="TreeGrafter"/>
</dbReference>
<feature type="domain" description="Ribose-phosphate pyrophosphokinase N-terminal" evidence="14">
    <location>
        <begin position="87"/>
        <end position="203"/>
    </location>
</feature>
<comment type="catalytic activity">
    <reaction evidence="10">
        <text>D-ribose 5-phosphate + ATP = 5-phospho-alpha-D-ribose 1-diphosphate + AMP + H(+)</text>
        <dbReference type="Rhea" id="RHEA:15609"/>
        <dbReference type="ChEBI" id="CHEBI:15378"/>
        <dbReference type="ChEBI" id="CHEBI:30616"/>
        <dbReference type="ChEBI" id="CHEBI:58017"/>
        <dbReference type="ChEBI" id="CHEBI:78346"/>
        <dbReference type="ChEBI" id="CHEBI:456215"/>
        <dbReference type="EC" id="2.7.6.1"/>
    </reaction>
</comment>
<dbReference type="InterPro" id="IPR029099">
    <property type="entry name" value="Pribosyltran_N"/>
</dbReference>
<evidence type="ECO:0000256" key="6">
    <source>
        <dbReference type="ARBA" id="ARBA00022741"/>
    </source>
</evidence>
<dbReference type="CDD" id="cd06223">
    <property type="entry name" value="PRTases_typeI"/>
    <property type="match status" value="1"/>
</dbReference>
<feature type="non-terminal residue" evidence="15">
    <location>
        <position position="324"/>
    </location>
</feature>
<dbReference type="GO" id="GO:0016301">
    <property type="term" value="F:kinase activity"/>
    <property type="evidence" value="ECO:0007669"/>
    <property type="project" value="UniProtKB-KW"/>
</dbReference>
<dbReference type="InterPro" id="IPR000836">
    <property type="entry name" value="PRTase_dom"/>
</dbReference>
<evidence type="ECO:0000256" key="4">
    <source>
        <dbReference type="ARBA" id="ARBA00022723"/>
    </source>
</evidence>
<protein>
    <recommendedName>
        <fullName evidence="2">ribose-phosphate diphosphokinase</fullName>
        <ecNumber evidence="2">2.7.6.1</ecNumber>
    </recommendedName>
</protein>
<comment type="caution">
    <text evidence="15">The sequence shown here is derived from an EMBL/GenBank/DDBJ whole genome shotgun (WGS) entry which is preliminary data.</text>
</comment>
<keyword evidence="9" id="KW-0460">Magnesium</keyword>
<dbReference type="GO" id="GO:0005524">
    <property type="term" value="F:ATP binding"/>
    <property type="evidence" value="ECO:0007669"/>
    <property type="project" value="UniProtKB-KW"/>
</dbReference>
<dbReference type="EMBL" id="CAJHUC010002144">
    <property type="protein sequence ID" value="CAD7703291.1"/>
    <property type="molecule type" value="Genomic_DNA"/>
</dbReference>
<accession>A0A8S1J7P7</accession>
<dbReference type="EC" id="2.7.6.1" evidence="2"/>
<keyword evidence="16" id="KW-1185">Reference proteome</keyword>
<evidence type="ECO:0000256" key="7">
    <source>
        <dbReference type="ARBA" id="ARBA00022777"/>
    </source>
</evidence>
<keyword evidence="8" id="KW-0067">ATP-binding</keyword>
<evidence type="ECO:0000256" key="1">
    <source>
        <dbReference type="ARBA" id="ARBA00006478"/>
    </source>
</evidence>
<evidence type="ECO:0000256" key="11">
    <source>
        <dbReference type="RuleBase" id="RU004324"/>
    </source>
</evidence>
<dbReference type="SMART" id="SM01400">
    <property type="entry name" value="Pribosyltran_N"/>
    <property type="match status" value="1"/>
</dbReference>
<dbReference type="NCBIfam" id="TIGR01251">
    <property type="entry name" value="ribP_PPkin"/>
    <property type="match status" value="1"/>
</dbReference>
<dbReference type="Pfam" id="PF13793">
    <property type="entry name" value="Pribosyltran_N"/>
    <property type="match status" value="1"/>
</dbReference>
<dbReference type="Gene3D" id="3.40.50.2020">
    <property type="match status" value="2"/>
</dbReference>
<keyword evidence="4" id="KW-0479">Metal-binding</keyword>
<dbReference type="GO" id="GO:0000287">
    <property type="term" value="F:magnesium ion binding"/>
    <property type="evidence" value="ECO:0007669"/>
    <property type="project" value="InterPro"/>
</dbReference>
<keyword evidence="3" id="KW-0808">Transferase</keyword>
<evidence type="ECO:0000259" key="13">
    <source>
        <dbReference type="Pfam" id="PF00156"/>
    </source>
</evidence>
<evidence type="ECO:0000256" key="3">
    <source>
        <dbReference type="ARBA" id="ARBA00022679"/>
    </source>
</evidence>
<evidence type="ECO:0000256" key="5">
    <source>
        <dbReference type="ARBA" id="ARBA00022727"/>
    </source>
</evidence>
<reference evidence="15" key="1">
    <citation type="submission" date="2020-12" db="EMBL/GenBank/DDBJ databases">
        <authorList>
            <person name="Iha C."/>
        </authorList>
    </citation>
    <scope>NUCLEOTIDE SEQUENCE</scope>
</reference>
<dbReference type="NCBIfam" id="NF002320">
    <property type="entry name" value="PRK01259.1"/>
    <property type="match status" value="1"/>
</dbReference>
<dbReference type="OrthoDB" id="413572at2759"/>
<keyword evidence="7" id="KW-0418">Kinase</keyword>
<dbReference type="PANTHER" id="PTHR10210">
    <property type="entry name" value="RIBOSE-PHOSPHATE DIPHOSPHOKINASE FAMILY MEMBER"/>
    <property type="match status" value="1"/>
</dbReference>
<gene>
    <name evidence="15" type="ORF">OSTQU699_LOCUS8648</name>
</gene>
<dbReference type="SUPFAM" id="SSF53271">
    <property type="entry name" value="PRTase-like"/>
    <property type="match status" value="2"/>
</dbReference>
<sequence length="324" mass="34463">MRGVALQSGAEAGSLSKRPRLAQPGPLRRAHQVRCVALPTPVGHRHGGANGAAPAGKPVLEVPGWESAPRVEAEPALRAGPVELPRLKVFSGTANQGLAQEVAHYLGLELGTIKIKRFADGEIYVQIKESIRGCDVFLIQPTSPPVNDNLMELLVMIDACRRASARTITPVIPYYGYARADRKTQGRESIAAKLTANLLTEAGADRVLAMDLHSGQCVGYFDIPVDHVYGDVVLLDYLASKRIANGDLVVVSPDVGGVARARAFAKKLNDAPLAIVDKRRSAHNISNVMNLIGDVKGKVAVLVDDMIDTAGTISNAAKALQDHG</sequence>
<dbReference type="GO" id="GO:0006015">
    <property type="term" value="P:5-phosphoribose 1-diphosphate biosynthetic process"/>
    <property type="evidence" value="ECO:0007669"/>
    <property type="project" value="TreeGrafter"/>
</dbReference>
<evidence type="ECO:0000256" key="9">
    <source>
        <dbReference type="ARBA" id="ARBA00022842"/>
    </source>
</evidence>
<dbReference type="PANTHER" id="PTHR10210:SF41">
    <property type="entry name" value="RIBOSE-PHOSPHATE PYROPHOSPHOKINASE 1, CHLOROPLASTIC"/>
    <property type="match status" value="1"/>
</dbReference>
<dbReference type="Pfam" id="PF00156">
    <property type="entry name" value="Pribosyltran"/>
    <property type="match status" value="1"/>
</dbReference>
<dbReference type="GO" id="GO:0002189">
    <property type="term" value="C:ribose phosphate diphosphokinase complex"/>
    <property type="evidence" value="ECO:0007669"/>
    <property type="project" value="TreeGrafter"/>
</dbReference>
<dbReference type="GO" id="GO:0004749">
    <property type="term" value="F:ribose phosphate diphosphokinase activity"/>
    <property type="evidence" value="ECO:0007669"/>
    <property type="project" value="UniProtKB-EC"/>
</dbReference>
<evidence type="ECO:0000256" key="12">
    <source>
        <dbReference type="SAM" id="MobiDB-lite"/>
    </source>
</evidence>
<organism evidence="15 16">
    <name type="scientific">Ostreobium quekettii</name>
    <dbReference type="NCBI Taxonomy" id="121088"/>
    <lineage>
        <taxon>Eukaryota</taxon>
        <taxon>Viridiplantae</taxon>
        <taxon>Chlorophyta</taxon>
        <taxon>core chlorophytes</taxon>
        <taxon>Ulvophyceae</taxon>
        <taxon>TCBD clade</taxon>
        <taxon>Bryopsidales</taxon>
        <taxon>Ostreobineae</taxon>
        <taxon>Ostreobiaceae</taxon>
        <taxon>Ostreobium</taxon>
    </lineage>
</organism>
<evidence type="ECO:0000256" key="2">
    <source>
        <dbReference type="ARBA" id="ARBA00013247"/>
    </source>
</evidence>
<feature type="region of interest" description="Disordered" evidence="12">
    <location>
        <begin position="1"/>
        <end position="28"/>
    </location>
</feature>
<evidence type="ECO:0000313" key="15">
    <source>
        <dbReference type="EMBL" id="CAD7703291.1"/>
    </source>
</evidence>
<evidence type="ECO:0000313" key="16">
    <source>
        <dbReference type="Proteomes" id="UP000708148"/>
    </source>
</evidence>
<evidence type="ECO:0000256" key="8">
    <source>
        <dbReference type="ARBA" id="ARBA00022840"/>
    </source>
</evidence>